<dbReference type="GO" id="GO:0016491">
    <property type="term" value="F:oxidoreductase activity"/>
    <property type="evidence" value="ECO:0007669"/>
    <property type="project" value="InterPro"/>
</dbReference>
<dbReference type="InterPro" id="IPR013766">
    <property type="entry name" value="Thioredoxin_domain"/>
</dbReference>
<dbReference type="PROSITE" id="PS51352">
    <property type="entry name" value="THIOREDOXIN_2"/>
    <property type="match status" value="1"/>
</dbReference>
<dbReference type="OrthoDB" id="9799230at2"/>
<dbReference type="KEGG" id="cmp:Cha6605_0932"/>
<keyword evidence="1" id="KW-1133">Transmembrane helix</keyword>
<gene>
    <name evidence="3" type="ORF">Cha6605_0932</name>
</gene>
<organism evidence="3 4">
    <name type="scientific">Chamaesiphon minutus (strain ATCC 27169 / PCC 6605)</name>
    <dbReference type="NCBI Taxonomy" id="1173020"/>
    <lineage>
        <taxon>Bacteria</taxon>
        <taxon>Bacillati</taxon>
        <taxon>Cyanobacteriota</taxon>
        <taxon>Cyanophyceae</taxon>
        <taxon>Gomontiellales</taxon>
        <taxon>Chamaesiphonaceae</taxon>
        <taxon>Chamaesiphon</taxon>
    </lineage>
</organism>
<evidence type="ECO:0000259" key="2">
    <source>
        <dbReference type="PROSITE" id="PS51352"/>
    </source>
</evidence>
<dbReference type="GO" id="GO:0016209">
    <property type="term" value="F:antioxidant activity"/>
    <property type="evidence" value="ECO:0007669"/>
    <property type="project" value="InterPro"/>
</dbReference>
<evidence type="ECO:0000313" key="3">
    <source>
        <dbReference type="EMBL" id="AFY92189.1"/>
    </source>
</evidence>
<sequence length="208" mass="23552">MDKSIWQRRQFLYFGLGAIGMGVTTACGIGSQQVNNSNSISSANAMPIKSTEIAASNSLPEFQGIQEWLNSSPLTKKDLQGSVALIHIWTFACINCQRTLPYIVKWHQQYAKQGLKVVSVHTPEFPYERKIANIQAAIKKHGITYPVAVDNDFKTWQAYKNEYWPHLFLANRQGTIVNDRIGEGAYSIVRTPFEKKNDRSIQKKQFIA</sequence>
<reference evidence="3 4" key="1">
    <citation type="submission" date="2012-05" db="EMBL/GenBank/DDBJ databases">
        <title>Finished chromosome of genome of Chamaesiphon sp. PCC 6605.</title>
        <authorList>
            <consortium name="US DOE Joint Genome Institute"/>
            <person name="Gugger M."/>
            <person name="Coursin T."/>
            <person name="Rippka R."/>
            <person name="Tandeau De Marsac N."/>
            <person name="Huntemann M."/>
            <person name="Wei C.-L."/>
            <person name="Han J."/>
            <person name="Detter J.C."/>
            <person name="Han C."/>
            <person name="Tapia R."/>
            <person name="Chen A."/>
            <person name="Kyrpides N."/>
            <person name="Mavromatis K."/>
            <person name="Markowitz V."/>
            <person name="Szeto E."/>
            <person name="Ivanova N."/>
            <person name="Pagani I."/>
            <person name="Pati A."/>
            <person name="Goodwin L."/>
            <person name="Nordberg H.P."/>
            <person name="Cantor M.N."/>
            <person name="Hua S.X."/>
            <person name="Woyke T."/>
            <person name="Kerfeld C.A."/>
        </authorList>
    </citation>
    <scope>NUCLEOTIDE SEQUENCE [LARGE SCALE GENOMIC DNA]</scope>
    <source>
        <strain evidence="4">ATCC 27169 / PCC 6605</strain>
    </source>
</reference>
<feature type="domain" description="Thioredoxin" evidence="2">
    <location>
        <begin position="53"/>
        <end position="206"/>
    </location>
</feature>
<evidence type="ECO:0000313" key="4">
    <source>
        <dbReference type="Proteomes" id="UP000010366"/>
    </source>
</evidence>
<protein>
    <submittedName>
        <fullName evidence="3">AhpC/TSA family protein</fullName>
    </submittedName>
</protein>
<dbReference type="PROSITE" id="PS51257">
    <property type="entry name" value="PROKAR_LIPOPROTEIN"/>
    <property type="match status" value="1"/>
</dbReference>
<dbReference type="STRING" id="1173020.Cha6605_0932"/>
<dbReference type="Gene3D" id="3.40.30.10">
    <property type="entry name" value="Glutaredoxin"/>
    <property type="match status" value="1"/>
</dbReference>
<evidence type="ECO:0000256" key="1">
    <source>
        <dbReference type="SAM" id="Phobius"/>
    </source>
</evidence>
<dbReference type="AlphaFoldDB" id="K9UD99"/>
<dbReference type="PANTHER" id="PTHR42852">
    <property type="entry name" value="THIOL:DISULFIDE INTERCHANGE PROTEIN DSBE"/>
    <property type="match status" value="1"/>
</dbReference>
<proteinExistence type="predicted"/>
<keyword evidence="1" id="KW-0472">Membrane</keyword>
<dbReference type="InterPro" id="IPR050553">
    <property type="entry name" value="Thioredoxin_ResA/DsbE_sf"/>
</dbReference>
<dbReference type="eggNOG" id="COG0526">
    <property type="taxonomic scope" value="Bacteria"/>
</dbReference>
<dbReference type="PATRIC" id="fig|1173020.3.peg.1087"/>
<name>K9UD99_CHAP6</name>
<feature type="transmembrane region" description="Helical" evidence="1">
    <location>
        <begin position="12"/>
        <end position="31"/>
    </location>
</feature>
<dbReference type="EMBL" id="CP003600">
    <property type="protein sequence ID" value="AFY92189.1"/>
    <property type="molecule type" value="Genomic_DNA"/>
</dbReference>
<keyword evidence="4" id="KW-1185">Reference proteome</keyword>
<dbReference type="InterPro" id="IPR036249">
    <property type="entry name" value="Thioredoxin-like_sf"/>
</dbReference>
<dbReference type="SUPFAM" id="SSF52833">
    <property type="entry name" value="Thioredoxin-like"/>
    <property type="match status" value="1"/>
</dbReference>
<keyword evidence="1" id="KW-0812">Transmembrane</keyword>
<dbReference type="PANTHER" id="PTHR42852:SF13">
    <property type="entry name" value="PROTEIN DIPZ"/>
    <property type="match status" value="1"/>
</dbReference>
<dbReference type="Proteomes" id="UP000010366">
    <property type="component" value="Chromosome"/>
</dbReference>
<dbReference type="RefSeq" id="WP_015158381.1">
    <property type="nucleotide sequence ID" value="NC_019697.1"/>
</dbReference>
<accession>K9UD99</accession>
<dbReference type="Pfam" id="PF00578">
    <property type="entry name" value="AhpC-TSA"/>
    <property type="match status" value="1"/>
</dbReference>
<dbReference type="HOGENOM" id="CLU_042529_8_1_3"/>
<dbReference type="InterPro" id="IPR000866">
    <property type="entry name" value="AhpC/TSA"/>
</dbReference>